<dbReference type="InterPro" id="IPR029044">
    <property type="entry name" value="Nucleotide-diphossugar_trans"/>
</dbReference>
<organism evidence="7">
    <name type="scientific">Alexandrium monilatum</name>
    <dbReference type="NCBI Taxonomy" id="311494"/>
    <lineage>
        <taxon>Eukaryota</taxon>
        <taxon>Sar</taxon>
        <taxon>Alveolata</taxon>
        <taxon>Dinophyceae</taxon>
        <taxon>Gonyaulacales</taxon>
        <taxon>Pyrocystaceae</taxon>
        <taxon>Alexandrium</taxon>
    </lineage>
</organism>
<protein>
    <recommendedName>
        <fullName evidence="8">Polypeptide N-acetylgalactosaminyltransferase</fullName>
    </recommendedName>
</protein>
<dbReference type="Gene3D" id="2.80.10.50">
    <property type="match status" value="1"/>
</dbReference>
<dbReference type="EMBL" id="HBNR01069741">
    <property type="protein sequence ID" value="CAE4643938.1"/>
    <property type="molecule type" value="Transcribed_RNA"/>
</dbReference>
<feature type="domain" description="Glycosyltransferase 2-like" evidence="5">
    <location>
        <begin position="173"/>
        <end position="292"/>
    </location>
</feature>
<dbReference type="InterPro" id="IPR027791">
    <property type="entry name" value="Galactosyl_T_C"/>
</dbReference>
<gene>
    <name evidence="7" type="ORF">AMON00008_LOCUS49427</name>
</gene>
<dbReference type="SUPFAM" id="SSF50370">
    <property type="entry name" value="Ricin B-like lectins"/>
    <property type="match status" value="1"/>
</dbReference>
<dbReference type="PANTHER" id="PTHR11675">
    <property type="entry name" value="N-ACETYLGALACTOSAMINYLTRANSFERASE"/>
    <property type="match status" value="1"/>
</dbReference>
<evidence type="ECO:0000259" key="6">
    <source>
        <dbReference type="Pfam" id="PF02709"/>
    </source>
</evidence>
<evidence type="ECO:0000256" key="4">
    <source>
        <dbReference type="SAM" id="Phobius"/>
    </source>
</evidence>
<proteinExistence type="predicted"/>
<dbReference type="GO" id="GO:0005794">
    <property type="term" value="C:Golgi apparatus"/>
    <property type="evidence" value="ECO:0007669"/>
    <property type="project" value="TreeGrafter"/>
</dbReference>
<feature type="domain" description="Galactosyltransferase C-terminal" evidence="6">
    <location>
        <begin position="331"/>
        <end position="379"/>
    </location>
</feature>
<keyword evidence="4" id="KW-0812">Transmembrane</keyword>
<dbReference type="GO" id="GO:0006493">
    <property type="term" value="P:protein O-linked glycosylation"/>
    <property type="evidence" value="ECO:0007669"/>
    <property type="project" value="TreeGrafter"/>
</dbReference>
<dbReference type="Gene3D" id="3.90.550.10">
    <property type="entry name" value="Spore Coat Polysaccharide Biosynthesis Protein SpsA, Chain A"/>
    <property type="match status" value="1"/>
</dbReference>
<evidence type="ECO:0000256" key="3">
    <source>
        <dbReference type="SAM" id="MobiDB-lite"/>
    </source>
</evidence>
<accession>A0A7S4SFD9</accession>
<keyword evidence="2" id="KW-1015">Disulfide bond</keyword>
<evidence type="ECO:0000313" key="7">
    <source>
        <dbReference type="EMBL" id="CAE4643938.1"/>
    </source>
</evidence>
<dbReference type="InterPro" id="IPR001173">
    <property type="entry name" value="Glyco_trans_2-like"/>
</dbReference>
<dbReference type="Pfam" id="PF00535">
    <property type="entry name" value="Glycos_transf_2"/>
    <property type="match status" value="1"/>
</dbReference>
<sequence length="652" mass="70584">MAKGGGKGGVGCALRCALLCVVPLGAGVCGVVPGIVVSVLSLLSVLFEVALLAMRNQGGKGKSKRTLRPSGWFPLQLVGLYMLQLWCLMLHAASEEPLGGDAPPAFDPPPTGDGERPGIAADGAVGRSQLRGAAGATEAPSPVPLQPRAAGPGAGFQLDAPAEALRWKPRTISVVLPCAEEREYAVKTVRSVFEGTPKDVLHEIVVVDDGSEPPLSSTHLTPEVQRQYRVKMKRHAQTVGLIGAKQTGGDAATGDIVVFFDCHVAPQPGWHEDFLRLISENYRRMVVPRITALDVDAWAQVGSGGGLARCYLTWDADFKWASSDNMYIPVISGGLLGMSNRWWRETGGYDKEMLGWGGENLDQSLRVWLCGGEIVTAPKAEVAHMWRDGTAKTAVRYKRVGDTSRNRARAVYAWYGEFAEKLQHYPAFALRQQRGGGQPWYGNLSGFQEVKQRLQGCRSFAWFLRRFKDIYEDGGLLPNEVFQLREESTGKCLHYDGAAGTSFNGKGVASLQACNDKDHRQFWHLGNLDRRARACCSGLRAWNTDQCLGGADGNGKASTGVCAVAGEDWSQEWSLSDDGRLARGRQCLGPAAAGQDALAESTCLAFRSKGGARWTKQSANQPLETELYRRALREHPETFKALDAAGKSAARL</sequence>
<feature type="transmembrane region" description="Helical" evidence="4">
    <location>
        <begin position="35"/>
        <end position="54"/>
    </location>
</feature>
<keyword evidence="4" id="KW-0472">Membrane</keyword>
<reference evidence="7" key="1">
    <citation type="submission" date="2021-01" db="EMBL/GenBank/DDBJ databases">
        <authorList>
            <person name="Corre E."/>
            <person name="Pelletier E."/>
            <person name="Niang G."/>
            <person name="Scheremetjew M."/>
            <person name="Finn R."/>
            <person name="Kale V."/>
            <person name="Holt S."/>
            <person name="Cochrane G."/>
            <person name="Meng A."/>
            <person name="Brown T."/>
            <person name="Cohen L."/>
        </authorList>
    </citation>
    <scope>NUCLEOTIDE SEQUENCE</scope>
    <source>
        <strain evidence="7">CCMP3105</strain>
    </source>
</reference>
<dbReference type="Pfam" id="PF02709">
    <property type="entry name" value="Glyco_transf_7C"/>
    <property type="match status" value="1"/>
</dbReference>
<evidence type="ECO:0000256" key="1">
    <source>
        <dbReference type="ARBA" id="ARBA00022679"/>
    </source>
</evidence>
<feature type="transmembrane region" description="Helical" evidence="4">
    <location>
        <begin position="75"/>
        <end position="93"/>
    </location>
</feature>
<dbReference type="PROSITE" id="PS50231">
    <property type="entry name" value="RICIN_B_LECTIN"/>
    <property type="match status" value="1"/>
</dbReference>
<evidence type="ECO:0000256" key="2">
    <source>
        <dbReference type="ARBA" id="ARBA00023157"/>
    </source>
</evidence>
<keyword evidence="1" id="KW-0808">Transferase</keyword>
<feature type="region of interest" description="Disordered" evidence="3">
    <location>
        <begin position="99"/>
        <end position="156"/>
    </location>
</feature>
<dbReference type="InterPro" id="IPR035992">
    <property type="entry name" value="Ricin_B-like_lectins"/>
</dbReference>
<evidence type="ECO:0000259" key="5">
    <source>
        <dbReference type="Pfam" id="PF00535"/>
    </source>
</evidence>
<dbReference type="GO" id="GO:0004653">
    <property type="term" value="F:polypeptide N-acetylgalactosaminyltransferase activity"/>
    <property type="evidence" value="ECO:0007669"/>
    <property type="project" value="TreeGrafter"/>
</dbReference>
<dbReference type="PANTHER" id="PTHR11675:SF126">
    <property type="entry name" value="RICIN B LECTIN DOMAIN-CONTAINING PROTEIN"/>
    <property type="match status" value="1"/>
</dbReference>
<name>A0A7S4SFD9_9DINO</name>
<evidence type="ECO:0008006" key="8">
    <source>
        <dbReference type="Google" id="ProtNLM"/>
    </source>
</evidence>
<keyword evidence="4" id="KW-1133">Transmembrane helix</keyword>
<dbReference type="AlphaFoldDB" id="A0A7S4SFD9"/>
<dbReference type="SUPFAM" id="SSF53448">
    <property type="entry name" value="Nucleotide-diphospho-sugar transferases"/>
    <property type="match status" value="1"/>
</dbReference>